<proteinExistence type="predicted"/>
<dbReference type="InterPro" id="IPR009057">
    <property type="entry name" value="Homeodomain-like_sf"/>
</dbReference>
<dbReference type="PANTHER" id="PTHR30055:SF235">
    <property type="entry name" value="TRANSCRIPTIONAL REGULATORY PROTEIN"/>
    <property type="match status" value="1"/>
</dbReference>
<dbReference type="InterPro" id="IPR050109">
    <property type="entry name" value="HTH-type_TetR-like_transc_reg"/>
</dbReference>
<dbReference type="PROSITE" id="PS50977">
    <property type="entry name" value="HTH_TETR_2"/>
    <property type="match status" value="1"/>
</dbReference>
<evidence type="ECO:0000256" key="1">
    <source>
        <dbReference type="ARBA" id="ARBA00023125"/>
    </source>
</evidence>
<reference evidence="4 5" key="1">
    <citation type="submission" date="2019-11" db="EMBL/GenBank/DDBJ databases">
        <title>Pseudooceanicola pacifica sp. nov., isolated from deep-sea sediment of the Pacific Ocean.</title>
        <authorList>
            <person name="Lyu L."/>
        </authorList>
    </citation>
    <scope>NUCLEOTIDE SEQUENCE [LARGE SCALE GENOMIC DNA]</scope>
    <source>
        <strain evidence="4 5">216_PA32_1</strain>
    </source>
</reference>
<dbReference type="InterPro" id="IPR023772">
    <property type="entry name" value="DNA-bd_HTH_TetR-type_CS"/>
</dbReference>
<dbReference type="AlphaFoldDB" id="A0A844W616"/>
<dbReference type="Proteomes" id="UP000443843">
    <property type="component" value="Unassembled WGS sequence"/>
</dbReference>
<dbReference type="Pfam" id="PF00440">
    <property type="entry name" value="TetR_N"/>
    <property type="match status" value="1"/>
</dbReference>
<evidence type="ECO:0000313" key="5">
    <source>
        <dbReference type="Proteomes" id="UP000443843"/>
    </source>
</evidence>
<comment type="caution">
    <text evidence="4">The sequence shown here is derived from an EMBL/GenBank/DDBJ whole genome shotgun (WGS) entry which is preliminary data.</text>
</comment>
<dbReference type="RefSeq" id="WP_160382523.1">
    <property type="nucleotide sequence ID" value="NZ_WNXQ01000004.1"/>
</dbReference>
<dbReference type="PANTHER" id="PTHR30055">
    <property type="entry name" value="HTH-TYPE TRANSCRIPTIONAL REGULATOR RUTR"/>
    <property type="match status" value="1"/>
</dbReference>
<dbReference type="SUPFAM" id="SSF46689">
    <property type="entry name" value="Homeodomain-like"/>
    <property type="match status" value="1"/>
</dbReference>
<dbReference type="InterPro" id="IPR001647">
    <property type="entry name" value="HTH_TetR"/>
</dbReference>
<organism evidence="4 5">
    <name type="scientific">Pseudooceanicola pacificus</name>
    <dbReference type="NCBI Taxonomy" id="2676438"/>
    <lineage>
        <taxon>Bacteria</taxon>
        <taxon>Pseudomonadati</taxon>
        <taxon>Pseudomonadota</taxon>
        <taxon>Alphaproteobacteria</taxon>
        <taxon>Rhodobacterales</taxon>
        <taxon>Paracoccaceae</taxon>
        <taxon>Pseudooceanicola</taxon>
    </lineage>
</organism>
<dbReference type="Pfam" id="PF17939">
    <property type="entry name" value="TetR_C_30"/>
    <property type="match status" value="1"/>
</dbReference>
<sequence length="224" mass="25082">MTARANTTSDKDSDTKKRIFAAAKRVLARNGPGGTSLRDITGEADVNVAAVSYYFGSKESLEEEVFERIAKAANKKRTSNLKAYIDSLAADERPSTDRIIRIFVEPYLADGEEVEGLLLARLIVHHRLSPSERTLKVSKTYFDPMAKLFVKALARAAPDTPEEEMFWRYEFMSNAVVMALCAVGSANRIERISGGRVDRANQEEFRRALMRFLQMGLGSERPEP</sequence>
<accession>A0A844W616</accession>
<gene>
    <name evidence="4" type="ORF">GLS40_09515</name>
</gene>
<evidence type="ECO:0000313" key="4">
    <source>
        <dbReference type="EMBL" id="MWB78261.1"/>
    </source>
</evidence>
<keyword evidence="5" id="KW-1185">Reference proteome</keyword>
<dbReference type="GO" id="GO:0000976">
    <property type="term" value="F:transcription cis-regulatory region binding"/>
    <property type="evidence" value="ECO:0007669"/>
    <property type="project" value="TreeGrafter"/>
</dbReference>
<protein>
    <submittedName>
        <fullName evidence="4">TetR family transcriptional regulator</fullName>
    </submittedName>
</protein>
<dbReference type="GO" id="GO:0003700">
    <property type="term" value="F:DNA-binding transcription factor activity"/>
    <property type="evidence" value="ECO:0007669"/>
    <property type="project" value="TreeGrafter"/>
</dbReference>
<dbReference type="SUPFAM" id="SSF48498">
    <property type="entry name" value="Tetracyclin repressor-like, C-terminal domain"/>
    <property type="match status" value="1"/>
</dbReference>
<name>A0A844W616_9RHOB</name>
<keyword evidence="1 2" id="KW-0238">DNA-binding</keyword>
<dbReference type="InterPro" id="IPR041586">
    <property type="entry name" value="PsrA_TetR_C"/>
</dbReference>
<feature type="DNA-binding region" description="H-T-H motif" evidence="2">
    <location>
        <begin position="36"/>
        <end position="55"/>
    </location>
</feature>
<feature type="domain" description="HTH tetR-type" evidence="3">
    <location>
        <begin position="13"/>
        <end position="73"/>
    </location>
</feature>
<dbReference type="InterPro" id="IPR036271">
    <property type="entry name" value="Tet_transcr_reg_TetR-rel_C_sf"/>
</dbReference>
<evidence type="ECO:0000256" key="2">
    <source>
        <dbReference type="PROSITE-ProRule" id="PRU00335"/>
    </source>
</evidence>
<dbReference type="EMBL" id="WNXQ01000004">
    <property type="protein sequence ID" value="MWB78261.1"/>
    <property type="molecule type" value="Genomic_DNA"/>
</dbReference>
<evidence type="ECO:0000259" key="3">
    <source>
        <dbReference type="PROSITE" id="PS50977"/>
    </source>
</evidence>
<dbReference type="Gene3D" id="1.10.357.10">
    <property type="entry name" value="Tetracycline Repressor, domain 2"/>
    <property type="match status" value="1"/>
</dbReference>
<dbReference type="PROSITE" id="PS01081">
    <property type="entry name" value="HTH_TETR_1"/>
    <property type="match status" value="1"/>
</dbReference>